<keyword evidence="1" id="KW-0732">Signal</keyword>
<gene>
    <name evidence="2" type="ORF">KC19_7G138000</name>
</gene>
<feature type="chain" id="PRO_5035830925" evidence="1">
    <location>
        <begin position="19"/>
        <end position="53"/>
    </location>
</feature>
<proteinExistence type="predicted"/>
<evidence type="ECO:0000313" key="2">
    <source>
        <dbReference type="EMBL" id="KAG0567482.1"/>
    </source>
</evidence>
<evidence type="ECO:0000313" key="3">
    <source>
        <dbReference type="Proteomes" id="UP000822688"/>
    </source>
</evidence>
<feature type="signal peptide" evidence="1">
    <location>
        <begin position="1"/>
        <end position="18"/>
    </location>
</feature>
<name>A0A8T0HEM5_CERPU</name>
<reference evidence="2" key="1">
    <citation type="submission" date="2020-06" db="EMBL/GenBank/DDBJ databases">
        <title>WGS assembly of Ceratodon purpureus strain R40.</title>
        <authorList>
            <person name="Carey S.B."/>
            <person name="Jenkins J."/>
            <person name="Shu S."/>
            <person name="Lovell J.T."/>
            <person name="Sreedasyam A."/>
            <person name="Maumus F."/>
            <person name="Tiley G.P."/>
            <person name="Fernandez-Pozo N."/>
            <person name="Barry K."/>
            <person name="Chen C."/>
            <person name="Wang M."/>
            <person name="Lipzen A."/>
            <person name="Daum C."/>
            <person name="Saski C.A."/>
            <person name="Payton A.C."/>
            <person name="Mcbreen J.C."/>
            <person name="Conrad R.E."/>
            <person name="Kollar L.M."/>
            <person name="Olsson S."/>
            <person name="Huttunen S."/>
            <person name="Landis J.B."/>
            <person name="Wickett N.J."/>
            <person name="Johnson M.G."/>
            <person name="Rensing S.A."/>
            <person name="Grimwood J."/>
            <person name="Schmutz J."/>
            <person name="Mcdaniel S.F."/>
        </authorList>
    </citation>
    <scope>NUCLEOTIDE SEQUENCE</scope>
    <source>
        <strain evidence="2">R40</strain>
    </source>
</reference>
<keyword evidence="3" id="KW-1185">Reference proteome</keyword>
<accession>A0A8T0HEM5</accession>
<sequence length="53" mass="6286">MHTCTSILRLLRVCSVWCTGYSTSLHLHWETYEQGESATRCRFVGWFYPKTGW</sequence>
<evidence type="ECO:0000256" key="1">
    <source>
        <dbReference type="SAM" id="SignalP"/>
    </source>
</evidence>
<dbReference type="AlphaFoldDB" id="A0A8T0HEM5"/>
<comment type="caution">
    <text evidence="2">The sequence shown here is derived from an EMBL/GenBank/DDBJ whole genome shotgun (WGS) entry which is preliminary data.</text>
</comment>
<dbReference type="EMBL" id="CM026428">
    <property type="protein sequence ID" value="KAG0567482.1"/>
    <property type="molecule type" value="Genomic_DNA"/>
</dbReference>
<organism evidence="2 3">
    <name type="scientific">Ceratodon purpureus</name>
    <name type="common">Fire moss</name>
    <name type="synonym">Dicranum purpureum</name>
    <dbReference type="NCBI Taxonomy" id="3225"/>
    <lineage>
        <taxon>Eukaryota</taxon>
        <taxon>Viridiplantae</taxon>
        <taxon>Streptophyta</taxon>
        <taxon>Embryophyta</taxon>
        <taxon>Bryophyta</taxon>
        <taxon>Bryophytina</taxon>
        <taxon>Bryopsida</taxon>
        <taxon>Dicranidae</taxon>
        <taxon>Pseudoditrichales</taxon>
        <taxon>Ditrichaceae</taxon>
        <taxon>Ceratodon</taxon>
    </lineage>
</organism>
<protein>
    <submittedName>
        <fullName evidence="2">Uncharacterized protein</fullName>
    </submittedName>
</protein>
<dbReference type="Proteomes" id="UP000822688">
    <property type="component" value="Chromosome 7"/>
</dbReference>